<dbReference type="KEGG" id="lmd:METH_13715"/>
<reference evidence="1 2" key="1">
    <citation type="submission" date="2013-09" db="EMBL/GenBank/DDBJ databases">
        <authorList>
            <consortium name="DOE Joint Genome Institute"/>
            <person name="Klenk H.-P."/>
            <person name="Huntemann M."/>
            <person name="Han J."/>
            <person name="Chen A."/>
            <person name="Kyrpides N."/>
            <person name="Mavromatis K."/>
            <person name="Markowitz V."/>
            <person name="Palaniappan K."/>
            <person name="Ivanova N."/>
            <person name="Schaumberg A."/>
            <person name="Pati A."/>
            <person name="Liolios K."/>
            <person name="Nordberg H.P."/>
            <person name="Cantor M.N."/>
            <person name="Hua S.X."/>
            <person name="Woyke T."/>
        </authorList>
    </citation>
    <scope>NUCLEOTIDE SEQUENCE [LARGE SCALE GENOMIC DNA]</scope>
    <source>
        <strain evidence="1 2">DSM 14336</strain>
    </source>
</reference>
<dbReference type="AlphaFoldDB" id="V9VWI9"/>
<dbReference type="STRING" id="999552.METH_13715"/>
<evidence type="ECO:0000313" key="1">
    <source>
        <dbReference type="EMBL" id="AHD03131.1"/>
    </source>
</evidence>
<name>V9VWI9_9RHOB</name>
<proteinExistence type="predicted"/>
<accession>V9VWI9</accession>
<dbReference type="Proteomes" id="UP000018780">
    <property type="component" value="Chromosome"/>
</dbReference>
<evidence type="ECO:0000313" key="2">
    <source>
        <dbReference type="Proteomes" id="UP000018780"/>
    </source>
</evidence>
<protein>
    <submittedName>
        <fullName evidence="1">Uncharacterized protein</fullName>
    </submittedName>
</protein>
<dbReference type="HOGENOM" id="CLU_2844498_0_0_5"/>
<sequence>MGLGGALPPVPGALACALTVGPGAAGTARPRLPDMLRKRARAVQPPCQRLALDMVQNRFRSANAL</sequence>
<organism evidence="1 2">
    <name type="scientific">Leisingera methylohalidivorans DSM 14336</name>
    <dbReference type="NCBI Taxonomy" id="999552"/>
    <lineage>
        <taxon>Bacteria</taxon>
        <taxon>Pseudomonadati</taxon>
        <taxon>Pseudomonadota</taxon>
        <taxon>Alphaproteobacteria</taxon>
        <taxon>Rhodobacterales</taxon>
        <taxon>Roseobacteraceae</taxon>
        <taxon>Leisingera</taxon>
    </lineage>
</organism>
<keyword evidence="2" id="KW-1185">Reference proteome</keyword>
<gene>
    <name evidence="1" type="ORF">METH_13715</name>
</gene>
<dbReference type="EMBL" id="CP006773">
    <property type="protein sequence ID" value="AHD03131.1"/>
    <property type="molecule type" value="Genomic_DNA"/>
</dbReference>